<dbReference type="Pfam" id="PF00696">
    <property type="entry name" value="AA_kinase"/>
    <property type="match status" value="1"/>
</dbReference>
<dbReference type="PANTHER" id="PTHR21499">
    <property type="entry name" value="ASPARTATE KINASE"/>
    <property type="match status" value="1"/>
</dbReference>
<reference evidence="3" key="1">
    <citation type="submission" date="2018-05" db="EMBL/GenBank/DDBJ databases">
        <authorList>
            <person name="Lanie J.A."/>
            <person name="Ng W.-L."/>
            <person name="Kazmierczak K.M."/>
            <person name="Andrzejewski T.M."/>
            <person name="Davidsen T.M."/>
            <person name="Wayne K.J."/>
            <person name="Tettelin H."/>
            <person name="Glass J.I."/>
            <person name="Rusch D."/>
            <person name="Podicherti R."/>
            <person name="Tsui H.-C.T."/>
            <person name="Winkler M.E."/>
        </authorList>
    </citation>
    <scope>NUCLEOTIDE SEQUENCE</scope>
</reference>
<feature type="non-terminal residue" evidence="3">
    <location>
        <position position="50"/>
    </location>
</feature>
<dbReference type="PROSITE" id="PS00324">
    <property type="entry name" value="ASPARTOKINASE"/>
    <property type="match status" value="1"/>
</dbReference>
<dbReference type="InterPro" id="IPR036393">
    <property type="entry name" value="AceGlu_kinase-like_sf"/>
</dbReference>
<dbReference type="EMBL" id="UINC01097540">
    <property type="protein sequence ID" value="SVC55331.1"/>
    <property type="molecule type" value="Genomic_DNA"/>
</dbReference>
<accession>A0A382N718</accession>
<evidence type="ECO:0000259" key="2">
    <source>
        <dbReference type="Pfam" id="PF00696"/>
    </source>
</evidence>
<sequence length="50" mass="5332">MNLIVMKFGGTSVGSINKIKNVAKIVEKESKSNKIIVVLSAMAGVTNQLQ</sequence>
<organism evidence="3">
    <name type="scientific">marine metagenome</name>
    <dbReference type="NCBI Taxonomy" id="408172"/>
    <lineage>
        <taxon>unclassified sequences</taxon>
        <taxon>metagenomes</taxon>
        <taxon>ecological metagenomes</taxon>
    </lineage>
</organism>
<dbReference type="GO" id="GO:0004072">
    <property type="term" value="F:aspartate kinase activity"/>
    <property type="evidence" value="ECO:0007669"/>
    <property type="project" value="InterPro"/>
</dbReference>
<dbReference type="AlphaFoldDB" id="A0A382N718"/>
<protein>
    <recommendedName>
        <fullName evidence="2">Aspartate/glutamate/uridylate kinase domain-containing protein</fullName>
    </recommendedName>
</protein>
<evidence type="ECO:0000256" key="1">
    <source>
        <dbReference type="ARBA" id="ARBA00010122"/>
    </source>
</evidence>
<dbReference type="SUPFAM" id="SSF53633">
    <property type="entry name" value="Carbamate kinase-like"/>
    <property type="match status" value="1"/>
</dbReference>
<gene>
    <name evidence="3" type="ORF">METZ01_LOCUS308185</name>
</gene>
<name>A0A382N718_9ZZZZ</name>
<dbReference type="PANTHER" id="PTHR21499:SF59">
    <property type="entry name" value="ASPARTOKINASE"/>
    <property type="match status" value="1"/>
</dbReference>
<dbReference type="GO" id="GO:0005829">
    <property type="term" value="C:cytosol"/>
    <property type="evidence" value="ECO:0007669"/>
    <property type="project" value="TreeGrafter"/>
</dbReference>
<dbReference type="GO" id="GO:0009089">
    <property type="term" value="P:lysine biosynthetic process via diaminopimelate"/>
    <property type="evidence" value="ECO:0007669"/>
    <property type="project" value="TreeGrafter"/>
</dbReference>
<proteinExistence type="inferred from homology"/>
<dbReference type="Gene3D" id="3.40.1160.10">
    <property type="entry name" value="Acetylglutamate kinase-like"/>
    <property type="match status" value="1"/>
</dbReference>
<dbReference type="InterPro" id="IPR018042">
    <property type="entry name" value="Aspartate_kinase_CS"/>
</dbReference>
<evidence type="ECO:0000313" key="3">
    <source>
        <dbReference type="EMBL" id="SVC55331.1"/>
    </source>
</evidence>
<feature type="domain" description="Aspartate/glutamate/uridylate kinase" evidence="2">
    <location>
        <begin position="2"/>
        <end position="49"/>
    </location>
</feature>
<dbReference type="GO" id="GO:0009090">
    <property type="term" value="P:homoserine biosynthetic process"/>
    <property type="evidence" value="ECO:0007669"/>
    <property type="project" value="TreeGrafter"/>
</dbReference>
<dbReference type="InterPro" id="IPR001048">
    <property type="entry name" value="Asp/Glu/Uridylate_kinase"/>
</dbReference>
<comment type="similarity">
    <text evidence="1">Belongs to the aspartokinase family.</text>
</comment>